<proteinExistence type="inferred from homology"/>
<dbReference type="Pfam" id="PF13407">
    <property type="entry name" value="Peripla_BP_4"/>
    <property type="match status" value="1"/>
</dbReference>
<keyword evidence="6" id="KW-1185">Reference proteome</keyword>
<comment type="subcellular location">
    <subcellularLocation>
        <location evidence="1">Cell envelope</location>
    </subcellularLocation>
</comment>
<keyword evidence="3" id="KW-0732">Signal</keyword>
<dbReference type="Proteomes" id="UP000295301">
    <property type="component" value="Unassembled WGS sequence"/>
</dbReference>
<dbReference type="InterPro" id="IPR028082">
    <property type="entry name" value="Peripla_BP_I"/>
</dbReference>
<comment type="caution">
    <text evidence="5">The sequence shown here is derived from an EMBL/GenBank/DDBJ whole genome shotgun (WGS) entry which is preliminary data.</text>
</comment>
<dbReference type="PANTHER" id="PTHR46847">
    <property type="entry name" value="D-ALLOSE-BINDING PERIPLASMIC PROTEIN-RELATED"/>
    <property type="match status" value="1"/>
</dbReference>
<dbReference type="GO" id="GO:0030313">
    <property type="term" value="C:cell envelope"/>
    <property type="evidence" value="ECO:0007669"/>
    <property type="project" value="UniProtKB-SubCell"/>
</dbReference>
<evidence type="ECO:0000256" key="3">
    <source>
        <dbReference type="ARBA" id="ARBA00022729"/>
    </source>
</evidence>
<evidence type="ECO:0000259" key="4">
    <source>
        <dbReference type="Pfam" id="PF13407"/>
    </source>
</evidence>
<protein>
    <submittedName>
        <fullName evidence="5">Sugar ABC transporter substrate-binding protein</fullName>
    </submittedName>
</protein>
<dbReference type="PANTHER" id="PTHR46847:SF1">
    <property type="entry name" value="D-ALLOSE-BINDING PERIPLASMIC PROTEIN-RELATED"/>
    <property type="match status" value="1"/>
</dbReference>
<gene>
    <name evidence="5" type="ORF">E1832_21155</name>
</gene>
<sequence length="347" mass="37276">MAGMIKGGPDMKKLLKLGMTAMLGALIGTAQLAHAQKSMDDPLRDDYYANFEGRKVVFVPVFMGLDLTEGWSKIMASQAEELGYDYEVRNSNFNTAAGAQTLTSLISEKPDVIVVQNPDVQSYAKLLRQAEKAGIRVIQLNMKTNYQTTGFVGADVELIGEKQAEAAVAKCSNEANPGKVLVLAGPPTSPFSAYMLKGYENVLNASPGMNLVSVQSTGDYESSKAKSITQVVLQQHPDLCAILGVWDNTDVGTAAALQESGKADQVLVTTSGGGGELACKGLHEGMWQYYVSYDVPGQGRDLNALIMAALQDKNPVGSTKTVLYTPLVTYTPETLGDERCWSLDTLR</sequence>
<evidence type="ECO:0000256" key="1">
    <source>
        <dbReference type="ARBA" id="ARBA00004196"/>
    </source>
</evidence>
<feature type="domain" description="Periplasmic binding protein" evidence="4">
    <location>
        <begin position="57"/>
        <end position="313"/>
    </location>
</feature>
<comment type="similarity">
    <text evidence="2">Belongs to the bacterial solute-binding protein 2 family.</text>
</comment>
<evidence type="ECO:0000313" key="6">
    <source>
        <dbReference type="Proteomes" id="UP000295301"/>
    </source>
</evidence>
<dbReference type="OrthoDB" id="7716943at2"/>
<accession>A0A4R5UQF7</accession>
<evidence type="ECO:0000313" key="5">
    <source>
        <dbReference type="EMBL" id="TDK41203.1"/>
    </source>
</evidence>
<dbReference type="SUPFAM" id="SSF53822">
    <property type="entry name" value="Periplasmic binding protein-like I"/>
    <property type="match status" value="1"/>
</dbReference>
<dbReference type="Gene3D" id="3.40.50.2300">
    <property type="match status" value="2"/>
</dbReference>
<organism evidence="5 6">
    <name type="scientific">Antarcticimicrobium luteum</name>
    <dbReference type="NCBI Taxonomy" id="2547397"/>
    <lineage>
        <taxon>Bacteria</taxon>
        <taxon>Pseudomonadati</taxon>
        <taxon>Pseudomonadota</taxon>
        <taxon>Alphaproteobacteria</taxon>
        <taxon>Rhodobacterales</taxon>
        <taxon>Paracoccaceae</taxon>
        <taxon>Antarcticimicrobium</taxon>
    </lineage>
</organism>
<name>A0A4R5UQF7_9RHOB</name>
<reference evidence="5 6" key="1">
    <citation type="submission" date="2019-03" db="EMBL/GenBank/DDBJ databases">
        <title>Ruegeria lutea sp. nov., a novel strain, isolated from marine sediment, the Masan Bay, South Korea.</title>
        <authorList>
            <person name="Kim J."/>
            <person name="Kim D.-Y."/>
            <person name="Lee S.-S."/>
        </authorList>
    </citation>
    <scope>NUCLEOTIDE SEQUENCE [LARGE SCALE GENOMIC DNA]</scope>
    <source>
        <strain evidence="5 6">318-1</strain>
    </source>
</reference>
<dbReference type="EMBL" id="SMUV01000074">
    <property type="protein sequence ID" value="TDK41203.1"/>
    <property type="molecule type" value="Genomic_DNA"/>
</dbReference>
<dbReference type="GO" id="GO:0030246">
    <property type="term" value="F:carbohydrate binding"/>
    <property type="evidence" value="ECO:0007669"/>
    <property type="project" value="UniProtKB-ARBA"/>
</dbReference>
<dbReference type="CDD" id="cd01536">
    <property type="entry name" value="PBP1_ABC_sugar_binding-like"/>
    <property type="match status" value="1"/>
</dbReference>
<dbReference type="AlphaFoldDB" id="A0A4R5UQF7"/>
<evidence type="ECO:0000256" key="2">
    <source>
        <dbReference type="ARBA" id="ARBA00007639"/>
    </source>
</evidence>
<dbReference type="InterPro" id="IPR025997">
    <property type="entry name" value="SBP_2_dom"/>
</dbReference>